<dbReference type="InterPro" id="IPR027417">
    <property type="entry name" value="P-loop_NTPase"/>
</dbReference>
<evidence type="ECO:0000256" key="6">
    <source>
        <dbReference type="ARBA" id="ARBA00023136"/>
    </source>
</evidence>
<gene>
    <name evidence="7" type="ORF">HNR00_003410</name>
</gene>
<keyword evidence="3" id="KW-1003">Cell membrane</keyword>
<reference evidence="7 8" key="1">
    <citation type="submission" date="2020-08" db="EMBL/GenBank/DDBJ databases">
        <title>Genomic Encyclopedia of Type Strains, Phase IV (KMG-IV): sequencing the most valuable type-strain genomes for metagenomic binning, comparative biology and taxonomic classification.</title>
        <authorList>
            <person name="Goeker M."/>
        </authorList>
    </citation>
    <scope>NUCLEOTIDE SEQUENCE [LARGE SCALE GENOMIC DNA]</scope>
    <source>
        <strain evidence="7 8">DSM 2163</strain>
    </source>
</reference>
<dbReference type="InterPro" id="IPR051539">
    <property type="entry name" value="T4SS-coupling_protein"/>
</dbReference>
<keyword evidence="8" id="KW-1185">Reference proteome</keyword>
<name>A0A840ZP65_9HYPH</name>
<evidence type="ECO:0000256" key="4">
    <source>
        <dbReference type="ARBA" id="ARBA00022692"/>
    </source>
</evidence>
<dbReference type="GO" id="GO:0005886">
    <property type="term" value="C:plasma membrane"/>
    <property type="evidence" value="ECO:0007669"/>
    <property type="project" value="UniProtKB-SubCell"/>
</dbReference>
<dbReference type="PANTHER" id="PTHR37937:SF1">
    <property type="entry name" value="CONJUGATIVE TRANSFER: DNA TRANSPORT"/>
    <property type="match status" value="1"/>
</dbReference>
<evidence type="ECO:0000256" key="2">
    <source>
        <dbReference type="ARBA" id="ARBA00008806"/>
    </source>
</evidence>
<dbReference type="Proteomes" id="UP000583454">
    <property type="component" value="Unassembled WGS sequence"/>
</dbReference>
<keyword evidence="6" id="KW-0472">Membrane</keyword>
<evidence type="ECO:0000313" key="8">
    <source>
        <dbReference type="Proteomes" id="UP000583454"/>
    </source>
</evidence>
<dbReference type="EMBL" id="JACHOP010000016">
    <property type="protein sequence ID" value="MBB5758687.1"/>
    <property type="molecule type" value="Genomic_DNA"/>
</dbReference>
<accession>A0A840ZP65</accession>
<sequence>MTTREHRRRGRRILGLTFDGKPIYEPSANASGLIIAAMGGGKTTCGAMPAIQSLLADRDQALFVNDVKDGEIAAQIAALCKAYGRKFGIVDPYAVLGADNPHRIELNPLSAVQVADSEGHVDVPVILDKVTNTLIEEPSGDERNRYWRESPRDFLHTASRIVLAHNPRLLTPGGLYAMLADPHTWGSALACEAADPDSAQRCDAQRLLALKTDNAEHYTQHLNAAVSALRLFAYSPLDEDGRRAELTHAELLRDGWVVCLIAPARLADRLGSYFALHTLSAMEAQLTAGSGRACFVLDEFCNAPLREAVTKITLFRAYGLKCLYIAQSRQDAVRRYGEREIATLEENCTVKQWFKVSNFEEAERLSRAIGEAVSVTSSLGLSTEQPALSTTLNTGRQRLFTPYELMSLPDDEQILHVAGLGFVHCRKIRQNQIAPSCNLLGDNPLEGGRLTPDPKVWLDAGTEETP</sequence>
<dbReference type="AlphaFoldDB" id="A0A840ZP65"/>
<comment type="similarity">
    <text evidence="2">Belongs to the VirD4/TraG family.</text>
</comment>
<evidence type="ECO:0000313" key="7">
    <source>
        <dbReference type="EMBL" id="MBB5758687.1"/>
    </source>
</evidence>
<protein>
    <submittedName>
        <fullName evidence="7">Type IV secretion system protein VirD4</fullName>
    </submittedName>
</protein>
<organism evidence="7 8">
    <name type="scientific">Methylorubrum rhodinum</name>
    <dbReference type="NCBI Taxonomy" id="29428"/>
    <lineage>
        <taxon>Bacteria</taxon>
        <taxon>Pseudomonadati</taxon>
        <taxon>Pseudomonadota</taxon>
        <taxon>Alphaproteobacteria</taxon>
        <taxon>Hyphomicrobiales</taxon>
        <taxon>Methylobacteriaceae</taxon>
        <taxon>Methylorubrum</taxon>
    </lineage>
</organism>
<proteinExistence type="inferred from homology"/>
<evidence type="ECO:0000256" key="3">
    <source>
        <dbReference type="ARBA" id="ARBA00022475"/>
    </source>
</evidence>
<comment type="caution">
    <text evidence="7">The sequence shown here is derived from an EMBL/GenBank/DDBJ whole genome shotgun (WGS) entry which is preliminary data.</text>
</comment>
<evidence type="ECO:0000256" key="1">
    <source>
        <dbReference type="ARBA" id="ARBA00004651"/>
    </source>
</evidence>
<dbReference type="SUPFAM" id="SSF52540">
    <property type="entry name" value="P-loop containing nucleoside triphosphate hydrolases"/>
    <property type="match status" value="1"/>
</dbReference>
<comment type="subcellular location">
    <subcellularLocation>
        <location evidence="1">Cell membrane</location>
        <topology evidence="1">Multi-pass membrane protein</topology>
    </subcellularLocation>
</comment>
<keyword evidence="5" id="KW-1133">Transmembrane helix</keyword>
<dbReference type="RefSeq" id="WP_183571335.1">
    <property type="nucleotide sequence ID" value="NZ_JACHOP010000016.1"/>
</dbReference>
<dbReference type="PANTHER" id="PTHR37937">
    <property type="entry name" value="CONJUGATIVE TRANSFER: DNA TRANSPORT"/>
    <property type="match status" value="1"/>
</dbReference>
<evidence type="ECO:0000256" key="5">
    <source>
        <dbReference type="ARBA" id="ARBA00022989"/>
    </source>
</evidence>
<dbReference type="Gene3D" id="3.40.50.300">
    <property type="entry name" value="P-loop containing nucleotide triphosphate hydrolases"/>
    <property type="match status" value="1"/>
</dbReference>
<keyword evidence="4" id="KW-0812">Transmembrane</keyword>
<dbReference type="CDD" id="cd01127">
    <property type="entry name" value="TrwB_TraG_TraD_VirD4"/>
    <property type="match status" value="1"/>
</dbReference>
<dbReference type="Pfam" id="PF02534">
    <property type="entry name" value="T4SS-DNA_transf"/>
    <property type="match status" value="1"/>
</dbReference>
<dbReference type="InterPro" id="IPR003688">
    <property type="entry name" value="TraG/VirD4"/>
</dbReference>